<dbReference type="Gene3D" id="1.10.10.10">
    <property type="entry name" value="Winged helix-like DNA-binding domain superfamily/Winged helix DNA-binding domain"/>
    <property type="match status" value="1"/>
</dbReference>
<dbReference type="Gene3D" id="3.40.50.1360">
    <property type="match status" value="1"/>
</dbReference>
<dbReference type="Proteomes" id="UP000004722">
    <property type="component" value="Unassembled WGS sequence"/>
</dbReference>
<dbReference type="GO" id="GO:0030246">
    <property type="term" value="F:carbohydrate binding"/>
    <property type="evidence" value="ECO:0007669"/>
    <property type="project" value="InterPro"/>
</dbReference>
<name>K1NNC9_9LACO</name>
<keyword evidence="4" id="KW-0804">Transcription</keyword>
<dbReference type="InterPro" id="IPR048715">
    <property type="entry name" value="CggR_N"/>
</dbReference>
<dbReference type="InterPro" id="IPR036388">
    <property type="entry name" value="WH-like_DNA-bd_sf"/>
</dbReference>
<dbReference type="AlphaFoldDB" id="K1NNC9"/>
<sequence>MSHGKEGTMDSDFSLLEALVPDVLKILRQRYLVLEQISLHAPIGRRSVAQHLGLSERNIRTETEYLCQLGLIETKSFGMFLTEKGEKTLKDAGPLLDRLFNAGETEVALAKKLGIERTLIVPGNADFQDRVYEEMGEKLSSALNLLLPLGHSIVTILGGAALARSAKYLSPDLANNRQLEFVPGRGALGENVETQSNTIVQEMAAKTSGTYKTLYLPEQVSDDAYKSLIRESSIADVLQDISQSDAVIHGIGLAQEMAQRRGYNSIKLSELREKRAVTECFGCFFDEHGKVVDRITQVGLQFENLYKIPHIFAFACGARKAQAIKAYMPNAPHQTWLITDEGASNMILKGK</sequence>
<dbReference type="HOGENOM" id="CLU_054506_2_0_9"/>
<comment type="similarity">
    <text evidence="1">Belongs to the SorC transcriptional regulatory family.</text>
</comment>
<feature type="domain" description="Sugar-binding" evidence="5">
    <location>
        <begin position="99"/>
        <end position="349"/>
    </location>
</feature>
<comment type="caution">
    <text evidence="7">The sequence shown here is derived from an EMBL/GenBank/DDBJ whole genome shotgun (WGS) entry which is preliminary data.</text>
</comment>
<dbReference type="PANTHER" id="PTHR34294:SF5">
    <property type="entry name" value="CENTRAL GLYCOLYTIC GENES REGULATOR"/>
    <property type="match status" value="1"/>
</dbReference>
<dbReference type="InterPro" id="IPR051054">
    <property type="entry name" value="SorC_transcr_regulators"/>
</dbReference>
<feature type="domain" description="CggR N-terminal DNA binding" evidence="6">
    <location>
        <begin position="26"/>
        <end position="91"/>
    </location>
</feature>
<organism evidence="7 8">
    <name type="scientific">Lactobacillus crispatus FB077-07</name>
    <dbReference type="NCBI Taxonomy" id="883092"/>
    <lineage>
        <taxon>Bacteria</taxon>
        <taxon>Bacillati</taxon>
        <taxon>Bacillota</taxon>
        <taxon>Bacilli</taxon>
        <taxon>Lactobacillales</taxon>
        <taxon>Lactobacillaceae</taxon>
        <taxon>Lactobacillus</taxon>
    </lineage>
</organism>
<evidence type="ECO:0000259" key="6">
    <source>
        <dbReference type="Pfam" id="PF21715"/>
    </source>
</evidence>
<accession>K1NNC9</accession>
<evidence type="ECO:0000256" key="4">
    <source>
        <dbReference type="ARBA" id="ARBA00023163"/>
    </source>
</evidence>
<dbReference type="GO" id="GO:0003677">
    <property type="term" value="F:DNA binding"/>
    <property type="evidence" value="ECO:0007669"/>
    <property type="project" value="UniProtKB-KW"/>
</dbReference>
<protein>
    <submittedName>
        <fullName evidence="7">Uncharacterized protein</fullName>
    </submittedName>
</protein>
<dbReference type="PATRIC" id="fig|883092.3.peg.1124"/>
<evidence type="ECO:0000313" key="8">
    <source>
        <dbReference type="Proteomes" id="UP000004722"/>
    </source>
</evidence>
<evidence type="ECO:0000256" key="1">
    <source>
        <dbReference type="ARBA" id="ARBA00010466"/>
    </source>
</evidence>
<proteinExistence type="inferred from homology"/>
<dbReference type="EMBL" id="AGZG01000063">
    <property type="protein sequence ID" value="EKB69604.1"/>
    <property type="molecule type" value="Genomic_DNA"/>
</dbReference>
<dbReference type="SUPFAM" id="SSF46785">
    <property type="entry name" value="Winged helix' DNA-binding domain"/>
    <property type="match status" value="1"/>
</dbReference>
<dbReference type="PANTHER" id="PTHR34294">
    <property type="entry name" value="TRANSCRIPTIONAL REGULATOR-RELATED"/>
    <property type="match status" value="1"/>
</dbReference>
<gene>
    <name evidence="7" type="ORF">HMPREF9249_01135</name>
</gene>
<dbReference type="Pfam" id="PF21715">
    <property type="entry name" value="CggR_N"/>
    <property type="match status" value="1"/>
</dbReference>
<evidence type="ECO:0000256" key="2">
    <source>
        <dbReference type="ARBA" id="ARBA00023015"/>
    </source>
</evidence>
<keyword evidence="3" id="KW-0238">DNA-binding</keyword>
<keyword evidence="2" id="KW-0805">Transcription regulation</keyword>
<evidence type="ECO:0000313" key="7">
    <source>
        <dbReference type="EMBL" id="EKB69604.1"/>
    </source>
</evidence>
<dbReference type="Pfam" id="PF04198">
    <property type="entry name" value="Sugar-bind"/>
    <property type="match status" value="1"/>
</dbReference>
<dbReference type="SUPFAM" id="SSF100950">
    <property type="entry name" value="NagB/RpiA/CoA transferase-like"/>
    <property type="match status" value="1"/>
</dbReference>
<evidence type="ECO:0000259" key="5">
    <source>
        <dbReference type="Pfam" id="PF04198"/>
    </source>
</evidence>
<dbReference type="InterPro" id="IPR036390">
    <property type="entry name" value="WH_DNA-bd_sf"/>
</dbReference>
<reference evidence="7 8" key="1">
    <citation type="submission" date="2012-07" db="EMBL/GenBank/DDBJ databases">
        <title>The Genome Sequence of Lactobacillus crispatus FB077-07.</title>
        <authorList>
            <consortium name="The Broad Institute Genome Sequencing Platform"/>
            <person name="Earl A."/>
            <person name="Ward D."/>
            <person name="Feldgarden M."/>
            <person name="Gevers D."/>
            <person name="Saerens B."/>
            <person name="Vaneechoutte M."/>
            <person name="Walker B."/>
            <person name="Young S.K."/>
            <person name="Zeng Q."/>
            <person name="Gargeya S."/>
            <person name="Fitzgerald M."/>
            <person name="Haas B."/>
            <person name="Abouelleil A."/>
            <person name="Alvarado L."/>
            <person name="Arachchi H.M."/>
            <person name="Berlin A.M."/>
            <person name="Chapman S.B."/>
            <person name="Goldberg J."/>
            <person name="Griggs A."/>
            <person name="Gujja S."/>
            <person name="Hansen M."/>
            <person name="Howarth C."/>
            <person name="Imamovic A."/>
            <person name="Larimer J."/>
            <person name="McCowen C."/>
            <person name="Montmayeur A."/>
            <person name="Murphy C."/>
            <person name="Neiman D."/>
            <person name="Pearson M."/>
            <person name="Priest M."/>
            <person name="Roberts A."/>
            <person name="Saif S."/>
            <person name="Shea T."/>
            <person name="Sisk P."/>
            <person name="Sykes S."/>
            <person name="Wortman J."/>
            <person name="Nusbaum C."/>
            <person name="Birren B."/>
        </authorList>
    </citation>
    <scope>NUCLEOTIDE SEQUENCE [LARGE SCALE GENOMIC DNA]</scope>
    <source>
        <strain evidence="7 8">FB077-07</strain>
    </source>
</reference>
<evidence type="ECO:0000256" key="3">
    <source>
        <dbReference type="ARBA" id="ARBA00023125"/>
    </source>
</evidence>
<dbReference type="InterPro" id="IPR007324">
    <property type="entry name" value="Sugar-bd_dom_put"/>
</dbReference>
<dbReference type="InterPro" id="IPR037171">
    <property type="entry name" value="NagB/RpiA_transferase-like"/>
</dbReference>